<dbReference type="OrthoDB" id="425611at2759"/>
<dbReference type="EMBL" id="CAMXCT030003146">
    <property type="protein sequence ID" value="CAL4790029.1"/>
    <property type="molecule type" value="Genomic_DNA"/>
</dbReference>
<organism evidence="1">
    <name type="scientific">Cladocopium goreaui</name>
    <dbReference type="NCBI Taxonomy" id="2562237"/>
    <lineage>
        <taxon>Eukaryota</taxon>
        <taxon>Sar</taxon>
        <taxon>Alveolata</taxon>
        <taxon>Dinophyceae</taxon>
        <taxon>Suessiales</taxon>
        <taxon>Symbiodiniaceae</taxon>
        <taxon>Cladocopium</taxon>
    </lineage>
</organism>
<dbReference type="AlphaFoldDB" id="A0A9P1D525"/>
<evidence type="ECO:0000313" key="2">
    <source>
        <dbReference type="EMBL" id="CAL1156092.1"/>
    </source>
</evidence>
<reference evidence="1" key="1">
    <citation type="submission" date="2022-10" db="EMBL/GenBank/DDBJ databases">
        <authorList>
            <person name="Chen Y."/>
            <person name="Dougan E. K."/>
            <person name="Chan C."/>
            <person name="Rhodes N."/>
            <person name="Thang M."/>
        </authorList>
    </citation>
    <scope>NUCLEOTIDE SEQUENCE</scope>
</reference>
<dbReference type="Proteomes" id="UP001152797">
    <property type="component" value="Unassembled WGS sequence"/>
</dbReference>
<name>A0A9P1D525_9DINO</name>
<dbReference type="InterPro" id="IPR014710">
    <property type="entry name" value="RmlC-like_jellyroll"/>
</dbReference>
<dbReference type="EMBL" id="CAMXCT010003146">
    <property type="protein sequence ID" value="CAI4002717.1"/>
    <property type="molecule type" value="Genomic_DNA"/>
</dbReference>
<comment type="caution">
    <text evidence="1">The sequence shown here is derived from an EMBL/GenBank/DDBJ whole genome shotgun (WGS) entry which is preliminary data.</text>
</comment>
<dbReference type="EMBL" id="CAMXCT020003146">
    <property type="protein sequence ID" value="CAL1156092.1"/>
    <property type="molecule type" value="Genomic_DNA"/>
</dbReference>
<reference evidence="2" key="2">
    <citation type="submission" date="2024-04" db="EMBL/GenBank/DDBJ databases">
        <authorList>
            <person name="Chen Y."/>
            <person name="Shah S."/>
            <person name="Dougan E. K."/>
            <person name="Thang M."/>
            <person name="Chan C."/>
        </authorList>
    </citation>
    <scope>NUCLEOTIDE SEQUENCE [LARGE SCALE GENOMIC DNA]</scope>
</reference>
<gene>
    <name evidence="1" type="ORF">C1SCF055_LOCUS28653</name>
</gene>
<dbReference type="Gene3D" id="2.60.120.10">
    <property type="entry name" value="Jelly Rolls"/>
    <property type="match status" value="1"/>
</dbReference>
<evidence type="ECO:0000313" key="4">
    <source>
        <dbReference type="Proteomes" id="UP001152797"/>
    </source>
</evidence>
<accession>A0A9P1D525</accession>
<evidence type="ECO:0000313" key="1">
    <source>
        <dbReference type="EMBL" id="CAI4002717.1"/>
    </source>
</evidence>
<proteinExistence type="predicted"/>
<keyword evidence="4" id="KW-1185">Reference proteome</keyword>
<sequence>MGLGRKSQTSEVNLFHISLLLQERPRSLCKEEEELQRVLGEHVLHQQILSLSEAGEWQRLCGGLLVEEGQEQSAQVRIIVSGHCDVYIRGLKVGELSPGAAVGAEVLALRLLGPATATETGEEAVAKATVECRDEVFCLCLPWSWLKSEPNLMEALRKGFATSLAAQVAAGDKAARLLEYGAVLEMACYSAALVPDSGAAPSGLRRAVTRIWGPSPPSTSPKRGSTRKVAVGSIPSLTVPMLEEALERLRAQLGISHEEHCMVVETLPKDCHGNKFLRLSGELAAD</sequence>
<protein>
    <submittedName>
        <fullName evidence="3">Reticulocyte-binding protein 2-like a</fullName>
    </submittedName>
</protein>
<evidence type="ECO:0000313" key="3">
    <source>
        <dbReference type="EMBL" id="CAL4790029.1"/>
    </source>
</evidence>